<keyword evidence="3" id="KW-1185">Reference proteome</keyword>
<name>A0A0C3D351_9AGAM</name>
<gene>
    <name evidence="2" type="ORF">SCLCIDRAFT_34184</name>
</gene>
<dbReference type="Proteomes" id="UP000053989">
    <property type="component" value="Unassembled WGS sequence"/>
</dbReference>
<accession>A0A0C3D351</accession>
<reference evidence="3" key="2">
    <citation type="submission" date="2015-01" db="EMBL/GenBank/DDBJ databases">
        <title>Evolutionary Origins and Diversification of the Mycorrhizal Mutualists.</title>
        <authorList>
            <consortium name="DOE Joint Genome Institute"/>
            <consortium name="Mycorrhizal Genomics Consortium"/>
            <person name="Kohler A."/>
            <person name="Kuo A."/>
            <person name="Nagy L.G."/>
            <person name="Floudas D."/>
            <person name="Copeland A."/>
            <person name="Barry K.W."/>
            <person name="Cichocki N."/>
            <person name="Veneault-Fourrey C."/>
            <person name="LaButti K."/>
            <person name="Lindquist E.A."/>
            <person name="Lipzen A."/>
            <person name="Lundell T."/>
            <person name="Morin E."/>
            <person name="Murat C."/>
            <person name="Riley R."/>
            <person name="Ohm R."/>
            <person name="Sun H."/>
            <person name="Tunlid A."/>
            <person name="Henrissat B."/>
            <person name="Grigoriev I.V."/>
            <person name="Hibbett D.S."/>
            <person name="Martin F."/>
        </authorList>
    </citation>
    <scope>NUCLEOTIDE SEQUENCE [LARGE SCALE GENOMIC DNA]</scope>
    <source>
        <strain evidence="3">Foug A</strain>
    </source>
</reference>
<organism evidence="2 3">
    <name type="scientific">Scleroderma citrinum Foug A</name>
    <dbReference type="NCBI Taxonomy" id="1036808"/>
    <lineage>
        <taxon>Eukaryota</taxon>
        <taxon>Fungi</taxon>
        <taxon>Dikarya</taxon>
        <taxon>Basidiomycota</taxon>
        <taxon>Agaricomycotina</taxon>
        <taxon>Agaricomycetes</taxon>
        <taxon>Agaricomycetidae</taxon>
        <taxon>Boletales</taxon>
        <taxon>Sclerodermatineae</taxon>
        <taxon>Sclerodermataceae</taxon>
        <taxon>Scleroderma</taxon>
    </lineage>
</organism>
<dbReference type="HOGENOM" id="CLU_167039_1_0_1"/>
<dbReference type="InParanoid" id="A0A0C3D351"/>
<dbReference type="EMBL" id="KN822388">
    <property type="protein sequence ID" value="KIM50546.1"/>
    <property type="molecule type" value="Genomic_DNA"/>
</dbReference>
<evidence type="ECO:0000313" key="2">
    <source>
        <dbReference type="EMBL" id="KIM50546.1"/>
    </source>
</evidence>
<evidence type="ECO:0000256" key="1">
    <source>
        <dbReference type="SAM" id="MobiDB-lite"/>
    </source>
</evidence>
<dbReference type="AlphaFoldDB" id="A0A0C3D351"/>
<protein>
    <submittedName>
        <fullName evidence="2">Uncharacterized protein</fullName>
    </submittedName>
</protein>
<proteinExistence type="predicted"/>
<sequence>MSAQPIDWSKVPHTKLVSDLEDDDEVAEVKAGEKQRREEEAKAERRRQKEAWKVEEVRRVEEA</sequence>
<feature type="compositionally biased region" description="Basic and acidic residues" evidence="1">
    <location>
        <begin position="27"/>
        <end position="48"/>
    </location>
</feature>
<feature type="region of interest" description="Disordered" evidence="1">
    <location>
        <begin position="1"/>
        <end position="48"/>
    </location>
</feature>
<evidence type="ECO:0000313" key="3">
    <source>
        <dbReference type="Proteomes" id="UP000053989"/>
    </source>
</evidence>
<reference evidence="2 3" key="1">
    <citation type="submission" date="2014-04" db="EMBL/GenBank/DDBJ databases">
        <authorList>
            <consortium name="DOE Joint Genome Institute"/>
            <person name="Kuo A."/>
            <person name="Kohler A."/>
            <person name="Nagy L.G."/>
            <person name="Floudas D."/>
            <person name="Copeland A."/>
            <person name="Barry K.W."/>
            <person name="Cichocki N."/>
            <person name="Veneault-Fourrey C."/>
            <person name="LaButti K."/>
            <person name="Lindquist E.A."/>
            <person name="Lipzen A."/>
            <person name="Lundell T."/>
            <person name="Morin E."/>
            <person name="Murat C."/>
            <person name="Sun H."/>
            <person name="Tunlid A."/>
            <person name="Henrissat B."/>
            <person name="Grigoriev I.V."/>
            <person name="Hibbett D.S."/>
            <person name="Martin F."/>
            <person name="Nordberg H.P."/>
            <person name="Cantor M.N."/>
            <person name="Hua S.X."/>
        </authorList>
    </citation>
    <scope>NUCLEOTIDE SEQUENCE [LARGE SCALE GENOMIC DNA]</scope>
    <source>
        <strain evidence="2 3">Foug A</strain>
    </source>
</reference>